<sequence length="317" mass="35106">MMNKKLGVQGIGILSALGAYILWGVLPLYWKLLGHVPVDEVLSHRIIWSLVLMFIILLVLGKLQHFFKEIVAIFKNIKQLLFIFLAACFISFNWFTYIWSVANERLVEASLGYYINPLMSIVLGMVVFKERLTRWQLVSFLLATFGVVVLAIYTGGIPLISLSLAISFAFYGALKKMVDVGALTGLAIETFMVTPIALGYLLFVHSSISSALYLESLPTLSLLIGAGAATATPLLLFAIGAKRIPLATIGFLQYLAPTMTLLIGIFLFGEPFSVGHMAAFSFIWLALAIYSISKTSLMKRFQLVTFRKQKQTTKQAS</sequence>
<evidence type="ECO:0000313" key="11">
    <source>
        <dbReference type="Proteomes" id="UP000179524"/>
    </source>
</evidence>
<feature type="transmembrane region" description="Helical" evidence="8">
    <location>
        <begin position="80"/>
        <end position="99"/>
    </location>
</feature>
<evidence type="ECO:0000259" key="9">
    <source>
        <dbReference type="Pfam" id="PF00892"/>
    </source>
</evidence>
<evidence type="ECO:0000256" key="4">
    <source>
        <dbReference type="ARBA" id="ARBA00022475"/>
    </source>
</evidence>
<keyword evidence="11" id="KW-1185">Reference proteome</keyword>
<keyword evidence="6 8" id="KW-1133">Transmembrane helix</keyword>
<keyword evidence="5 8" id="KW-0812">Transmembrane</keyword>
<dbReference type="AlphaFoldDB" id="A0A1S2LMS5"/>
<dbReference type="Proteomes" id="UP000179524">
    <property type="component" value="Unassembled WGS sequence"/>
</dbReference>
<gene>
    <name evidence="10" type="ORF">BKP37_10585</name>
</gene>
<dbReference type="InterPro" id="IPR004626">
    <property type="entry name" value="RarD"/>
</dbReference>
<name>A0A1S2LMS5_9BACI</name>
<feature type="transmembrane region" description="Helical" evidence="8">
    <location>
        <begin position="12"/>
        <end position="30"/>
    </location>
</feature>
<evidence type="ECO:0000256" key="7">
    <source>
        <dbReference type="ARBA" id="ARBA00023136"/>
    </source>
</evidence>
<dbReference type="SUPFAM" id="SSF103481">
    <property type="entry name" value="Multidrug resistance efflux transporter EmrE"/>
    <property type="match status" value="2"/>
</dbReference>
<feature type="transmembrane region" description="Helical" evidence="8">
    <location>
        <begin position="42"/>
        <end position="60"/>
    </location>
</feature>
<dbReference type="Pfam" id="PF00892">
    <property type="entry name" value="EamA"/>
    <property type="match status" value="1"/>
</dbReference>
<organism evidence="10 11">
    <name type="scientific">Anaerobacillus alkalilacustris</name>
    <dbReference type="NCBI Taxonomy" id="393763"/>
    <lineage>
        <taxon>Bacteria</taxon>
        <taxon>Bacillati</taxon>
        <taxon>Bacillota</taxon>
        <taxon>Bacilli</taxon>
        <taxon>Bacillales</taxon>
        <taxon>Bacillaceae</taxon>
        <taxon>Anaerobacillus</taxon>
    </lineage>
</organism>
<feature type="transmembrane region" description="Helical" evidence="8">
    <location>
        <begin position="159"/>
        <end position="174"/>
    </location>
</feature>
<dbReference type="NCBIfam" id="TIGR00688">
    <property type="entry name" value="rarD"/>
    <property type="match status" value="1"/>
</dbReference>
<protein>
    <submittedName>
        <fullName evidence="10">EamA family transporter</fullName>
    </submittedName>
</protein>
<evidence type="ECO:0000256" key="5">
    <source>
        <dbReference type="ARBA" id="ARBA00022692"/>
    </source>
</evidence>
<evidence type="ECO:0000256" key="6">
    <source>
        <dbReference type="ARBA" id="ARBA00022989"/>
    </source>
</evidence>
<feature type="transmembrane region" description="Helical" evidence="8">
    <location>
        <begin position="274"/>
        <end position="292"/>
    </location>
</feature>
<keyword evidence="7 8" id="KW-0472">Membrane</keyword>
<evidence type="ECO:0000256" key="2">
    <source>
        <dbReference type="ARBA" id="ARBA00007362"/>
    </source>
</evidence>
<feature type="transmembrane region" description="Helical" evidence="8">
    <location>
        <begin position="186"/>
        <end position="208"/>
    </location>
</feature>
<comment type="caution">
    <text evidence="10">The sequence shown here is derived from an EMBL/GenBank/DDBJ whole genome shotgun (WGS) entry which is preliminary data.</text>
</comment>
<feature type="transmembrane region" description="Helical" evidence="8">
    <location>
        <begin position="111"/>
        <end position="128"/>
    </location>
</feature>
<accession>A0A1S2LMS5</accession>
<comment type="similarity">
    <text evidence="2">Belongs to the EamA transporter family.</text>
</comment>
<dbReference type="InterPro" id="IPR000620">
    <property type="entry name" value="EamA_dom"/>
</dbReference>
<dbReference type="PANTHER" id="PTHR22911">
    <property type="entry name" value="ACYL-MALONYL CONDENSING ENZYME-RELATED"/>
    <property type="match status" value="1"/>
</dbReference>
<dbReference type="InterPro" id="IPR037185">
    <property type="entry name" value="EmrE-like"/>
</dbReference>
<feature type="domain" description="EamA" evidence="9">
    <location>
        <begin position="11"/>
        <end position="150"/>
    </location>
</feature>
<feature type="transmembrane region" description="Helical" evidence="8">
    <location>
        <begin position="246"/>
        <end position="268"/>
    </location>
</feature>
<evidence type="ECO:0000256" key="1">
    <source>
        <dbReference type="ARBA" id="ARBA00004651"/>
    </source>
</evidence>
<dbReference type="PANTHER" id="PTHR22911:SF137">
    <property type="entry name" value="SOLUTE CARRIER FAMILY 35 MEMBER G2-RELATED"/>
    <property type="match status" value="1"/>
</dbReference>
<proteinExistence type="inferred from homology"/>
<feature type="transmembrane region" description="Helical" evidence="8">
    <location>
        <begin position="135"/>
        <end position="153"/>
    </location>
</feature>
<evidence type="ECO:0000256" key="3">
    <source>
        <dbReference type="ARBA" id="ARBA00022448"/>
    </source>
</evidence>
<reference evidence="10 11" key="1">
    <citation type="submission" date="2016-10" db="EMBL/GenBank/DDBJ databases">
        <title>Draft genome sequences of four alkaliphilic bacteria belonging to the Anaerobacillus genus.</title>
        <authorList>
            <person name="Bassil N.M."/>
            <person name="Lloyd J.R."/>
        </authorList>
    </citation>
    <scope>NUCLEOTIDE SEQUENCE [LARGE SCALE GENOMIC DNA]</scope>
    <source>
        <strain evidence="10 11">DSM 18345</strain>
    </source>
</reference>
<dbReference type="GO" id="GO:0005886">
    <property type="term" value="C:plasma membrane"/>
    <property type="evidence" value="ECO:0007669"/>
    <property type="project" value="UniProtKB-SubCell"/>
</dbReference>
<dbReference type="EMBL" id="MLQR01000028">
    <property type="protein sequence ID" value="OIJ13413.1"/>
    <property type="molecule type" value="Genomic_DNA"/>
</dbReference>
<keyword evidence="4" id="KW-1003">Cell membrane</keyword>
<evidence type="ECO:0000313" key="10">
    <source>
        <dbReference type="EMBL" id="OIJ13413.1"/>
    </source>
</evidence>
<keyword evidence="3" id="KW-0813">Transport</keyword>
<feature type="transmembrane region" description="Helical" evidence="8">
    <location>
        <begin position="220"/>
        <end position="239"/>
    </location>
</feature>
<comment type="subcellular location">
    <subcellularLocation>
        <location evidence="1">Cell membrane</location>
        <topology evidence="1">Multi-pass membrane protein</topology>
    </subcellularLocation>
</comment>
<evidence type="ECO:0000256" key="8">
    <source>
        <dbReference type="SAM" id="Phobius"/>
    </source>
</evidence>